<proteinExistence type="predicted"/>
<evidence type="ECO:0000313" key="2">
    <source>
        <dbReference type="Proteomes" id="UP000010297"/>
    </source>
</evidence>
<organism evidence="1 2">
    <name type="scientific">Atlantibacter hermannii NBRC 105704</name>
    <dbReference type="NCBI Taxonomy" id="1115512"/>
    <lineage>
        <taxon>Bacteria</taxon>
        <taxon>Pseudomonadati</taxon>
        <taxon>Pseudomonadota</taxon>
        <taxon>Gammaproteobacteria</taxon>
        <taxon>Enterobacterales</taxon>
        <taxon>Enterobacteriaceae</taxon>
        <taxon>Atlantibacter</taxon>
    </lineage>
</organism>
<gene>
    <name evidence="1" type="ORF">EH105704_05_00020</name>
</gene>
<evidence type="ECO:0000313" key="1">
    <source>
        <dbReference type="EMBL" id="GAB51996.1"/>
    </source>
</evidence>
<sequence length="123" mass="14068">MLRKGLTFEEQMNLDLVTFFELHIFDQYIEPQSPVVTDTHFALLQDAIYRSSGNMTKQGLKSMKVSDFRLIPVDRIFKSKEEIEEINKAKTKKHLAGILAGISDQDRQKLEALTKKKGVVNGK</sequence>
<dbReference type="EMBL" id="BAFF01000005">
    <property type="protein sequence ID" value="GAB51996.1"/>
    <property type="molecule type" value="Genomic_DNA"/>
</dbReference>
<protein>
    <submittedName>
        <fullName evidence="1">Uncharacterized protein</fullName>
    </submittedName>
</protein>
<accession>H5V1Y8</accession>
<keyword evidence="2" id="KW-1185">Reference proteome</keyword>
<name>H5V1Y8_ATLHE</name>
<dbReference type="AlphaFoldDB" id="H5V1Y8"/>
<comment type="caution">
    <text evidence="1">The sequence shown here is derived from an EMBL/GenBank/DDBJ whole genome shotgun (WGS) entry which is preliminary data.</text>
</comment>
<dbReference type="RefSeq" id="WP_002435573.1">
    <property type="nucleotide sequence ID" value="NZ_BAFF01000005.1"/>
</dbReference>
<reference evidence="1 2" key="1">
    <citation type="submission" date="2012-02" db="EMBL/GenBank/DDBJ databases">
        <title>Whole genome shotgun sequence of Escherichia hermannii NBRC 105704.</title>
        <authorList>
            <person name="Yoshida I."/>
            <person name="Hosoyama A."/>
            <person name="Tsuchikane K."/>
            <person name="Katsumata H."/>
            <person name="Yamazaki S."/>
            <person name="Fujita N."/>
        </authorList>
    </citation>
    <scope>NUCLEOTIDE SEQUENCE [LARGE SCALE GENOMIC DNA]</scope>
    <source>
        <strain evidence="1 2">NBRC 105704</strain>
    </source>
</reference>
<dbReference type="Proteomes" id="UP000010297">
    <property type="component" value="Unassembled WGS sequence"/>
</dbReference>